<dbReference type="InterPro" id="IPR001375">
    <property type="entry name" value="Peptidase_S9_cat"/>
</dbReference>
<dbReference type="EMBL" id="RJUF01000021">
    <property type="protein sequence ID" value="MCP9763144.1"/>
    <property type="molecule type" value="Genomic_DNA"/>
</dbReference>
<dbReference type="RefSeq" id="WP_255036931.1">
    <property type="nucleotide sequence ID" value="NZ_RJUF01000021.1"/>
</dbReference>
<dbReference type="GO" id="GO:0004252">
    <property type="term" value="F:serine-type endopeptidase activity"/>
    <property type="evidence" value="ECO:0007669"/>
    <property type="project" value="TreeGrafter"/>
</dbReference>
<feature type="chain" id="PRO_5042159415" evidence="2">
    <location>
        <begin position="19"/>
        <end position="923"/>
    </location>
</feature>
<dbReference type="InterPro" id="IPR029058">
    <property type="entry name" value="AB_hydrolase_fold"/>
</dbReference>
<dbReference type="SUPFAM" id="SSF53474">
    <property type="entry name" value="alpha/beta-Hydrolases"/>
    <property type="match status" value="1"/>
</dbReference>
<protein>
    <submittedName>
        <fullName evidence="4">S9 family peptidase</fullName>
    </submittedName>
</protein>
<evidence type="ECO:0000313" key="5">
    <source>
        <dbReference type="Proteomes" id="UP001204144"/>
    </source>
</evidence>
<dbReference type="Proteomes" id="UP001204144">
    <property type="component" value="Unassembled WGS sequence"/>
</dbReference>
<evidence type="ECO:0000259" key="3">
    <source>
        <dbReference type="Pfam" id="PF00326"/>
    </source>
</evidence>
<accession>A0AAE3H181</accession>
<evidence type="ECO:0000256" key="2">
    <source>
        <dbReference type="SAM" id="SignalP"/>
    </source>
</evidence>
<dbReference type="PANTHER" id="PTHR42776">
    <property type="entry name" value="SERINE PEPTIDASE S9 FAMILY MEMBER"/>
    <property type="match status" value="1"/>
</dbReference>
<sequence length="923" mass="106273">MKKQTLIFLLLLSTAIFAQKRPLKHTDYDDWKAISETKITPNGHWVAYILSPQDGDNKLVLYPLLGNAIDTVERASDLWLSQDSQWAAYKISPSKNAVKTAKLAKKKKDEMPKDSIGIHSFSTFETIKFANVKSFIFPEKSNDWMAFLGYPETKKDTSSKAKKVKKESDENGSTLHVYSLKTNTLIKFPFVYKYQFDPSGQNLTFATTGKDSTLKPGLYAFSTTDQKTKLLTETKGLYKQISSSEDGQNWAAILDPDTTKKALSKNHQLWYWKTSEEPKLIADSLTNGDKQLPQVSAEFEPKFSKDGSRLFFGKTPRNLLKDTTQLEEDIVSLDVWNWKDKHLMPQHLANLKNDLKKSYLTLFDVKNQKIVALTSPDFPEIKLTKTSNEEEMLLLASDKYANQHWLFNPPIDAYTVSGKNGNREKVFENERVSDLTMSPDGKFVVWYALEDTAWYAYQVRNQKTYKLTDEVSFSDKADDDHPDEPNSYGLEGFTKNDELVWIYDKYDIWAINPSKPSEKKRLTNGRENNLTYRYISLDEKETQIDDKKMVMLHVFNQKTMESGFATLSSTENATPKLVMFDKFYFSPKVIKAKESTDLVFTQENYEVFPDLQHTKNFDFKEVKKVSTANPQQENISWGTAEMIKYNSLDNKDLEGILYKPANFDPTKKYPMITYFYEKMSDQIYRYNVPLPARSSINFSYYPSNGYCVFVPDIVYKTGQPGQSAYDCILPGIRKVLEMGFVDSTRLGVQGHSWGGYQIAWLVTKTNIFRAAEAGAPVANMTSAYGGIRWETGNSRQAQYERTQSRIGATLWESPQKYLENSPLFYLPNVKTPVLMMHNDDDGAVPWYQGIEMFMGLKRLDKPVWMLNYNGEKHGLTQRKNRKDWSLRMSQYFDYYLKDAPMPEWMSKGIPATEKTLNYGFKTN</sequence>
<dbReference type="Gene3D" id="3.40.50.1820">
    <property type="entry name" value="alpha/beta hydrolase"/>
    <property type="match status" value="1"/>
</dbReference>
<feature type="domain" description="Peptidase S9 prolyl oligopeptidase catalytic" evidence="3">
    <location>
        <begin position="719"/>
        <end position="898"/>
    </location>
</feature>
<dbReference type="Pfam" id="PF00326">
    <property type="entry name" value="Peptidase_S9"/>
    <property type="match status" value="1"/>
</dbReference>
<evidence type="ECO:0000313" key="4">
    <source>
        <dbReference type="EMBL" id="MCP9763144.1"/>
    </source>
</evidence>
<dbReference type="PANTHER" id="PTHR42776:SF27">
    <property type="entry name" value="DIPEPTIDYL PEPTIDASE FAMILY MEMBER 6"/>
    <property type="match status" value="1"/>
</dbReference>
<dbReference type="SUPFAM" id="SSF82171">
    <property type="entry name" value="DPP6 N-terminal domain-like"/>
    <property type="match status" value="1"/>
</dbReference>
<keyword evidence="2" id="KW-0732">Signal</keyword>
<comment type="caution">
    <text evidence="4">The sequence shown here is derived from an EMBL/GenBank/DDBJ whole genome shotgun (WGS) entry which is preliminary data.</text>
</comment>
<keyword evidence="5" id="KW-1185">Reference proteome</keyword>
<gene>
    <name evidence="4" type="ORF">EGI31_09265</name>
</gene>
<proteinExistence type="predicted"/>
<dbReference type="GO" id="GO:0006508">
    <property type="term" value="P:proteolysis"/>
    <property type="evidence" value="ECO:0007669"/>
    <property type="project" value="InterPro"/>
</dbReference>
<keyword evidence="1" id="KW-0378">Hydrolase</keyword>
<feature type="signal peptide" evidence="2">
    <location>
        <begin position="1"/>
        <end position="18"/>
    </location>
</feature>
<name>A0AAE3H181_9BACT</name>
<organism evidence="4 5">
    <name type="scientific">Lacihabitans soyangensis</name>
    <dbReference type="NCBI Taxonomy" id="869394"/>
    <lineage>
        <taxon>Bacteria</taxon>
        <taxon>Pseudomonadati</taxon>
        <taxon>Bacteroidota</taxon>
        <taxon>Cytophagia</taxon>
        <taxon>Cytophagales</taxon>
        <taxon>Leadbetterellaceae</taxon>
        <taxon>Lacihabitans</taxon>
    </lineage>
</organism>
<dbReference type="AlphaFoldDB" id="A0AAE3H181"/>
<reference evidence="4 5" key="1">
    <citation type="submission" date="2018-11" db="EMBL/GenBank/DDBJ databases">
        <title>Novel bacteria species description.</title>
        <authorList>
            <person name="Han J.-H."/>
        </authorList>
    </citation>
    <scope>NUCLEOTIDE SEQUENCE [LARGE SCALE GENOMIC DNA]</scope>
    <source>
        <strain evidence="4 5">KCTC23259</strain>
    </source>
</reference>
<evidence type="ECO:0000256" key="1">
    <source>
        <dbReference type="ARBA" id="ARBA00022801"/>
    </source>
</evidence>